<reference evidence="1" key="2">
    <citation type="journal article" date="2015" name="Data Brief">
        <title>Shoot transcriptome of the giant reed, Arundo donax.</title>
        <authorList>
            <person name="Barrero R.A."/>
            <person name="Guerrero F.D."/>
            <person name="Moolhuijzen P."/>
            <person name="Goolsby J.A."/>
            <person name="Tidwell J."/>
            <person name="Bellgard S.E."/>
            <person name="Bellgard M.I."/>
        </authorList>
    </citation>
    <scope>NUCLEOTIDE SEQUENCE</scope>
    <source>
        <tissue evidence="1">Shoot tissue taken approximately 20 cm above the soil surface</tissue>
    </source>
</reference>
<sequence length="23" mass="2878">MYIVVFSILHKQHCWNSSFFFFP</sequence>
<dbReference type="EMBL" id="GBRH01278633">
    <property type="protein sequence ID" value="JAD19262.1"/>
    <property type="molecule type" value="Transcribed_RNA"/>
</dbReference>
<organism evidence="1">
    <name type="scientific">Arundo donax</name>
    <name type="common">Giant reed</name>
    <name type="synonym">Donax arundinaceus</name>
    <dbReference type="NCBI Taxonomy" id="35708"/>
    <lineage>
        <taxon>Eukaryota</taxon>
        <taxon>Viridiplantae</taxon>
        <taxon>Streptophyta</taxon>
        <taxon>Embryophyta</taxon>
        <taxon>Tracheophyta</taxon>
        <taxon>Spermatophyta</taxon>
        <taxon>Magnoliopsida</taxon>
        <taxon>Liliopsida</taxon>
        <taxon>Poales</taxon>
        <taxon>Poaceae</taxon>
        <taxon>PACMAD clade</taxon>
        <taxon>Arundinoideae</taxon>
        <taxon>Arundineae</taxon>
        <taxon>Arundo</taxon>
    </lineage>
</organism>
<name>A0A0A8Y5L4_ARUDO</name>
<evidence type="ECO:0000313" key="1">
    <source>
        <dbReference type="EMBL" id="JAD19262.1"/>
    </source>
</evidence>
<reference evidence="1" key="1">
    <citation type="submission" date="2014-09" db="EMBL/GenBank/DDBJ databases">
        <authorList>
            <person name="Magalhaes I.L.F."/>
            <person name="Oliveira U."/>
            <person name="Santos F.R."/>
            <person name="Vidigal T.H.D.A."/>
            <person name="Brescovit A.D."/>
            <person name="Santos A.J."/>
        </authorList>
    </citation>
    <scope>NUCLEOTIDE SEQUENCE</scope>
    <source>
        <tissue evidence="1">Shoot tissue taken approximately 20 cm above the soil surface</tissue>
    </source>
</reference>
<dbReference type="AlphaFoldDB" id="A0A0A8Y5L4"/>
<protein>
    <submittedName>
        <fullName evidence="1">Uncharacterized protein</fullName>
    </submittedName>
</protein>
<accession>A0A0A8Y5L4</accession>
<proteinExistence type="predicted"/>